<feature type="transmembrane region" description="Helical" evidence="1">
    <location>
        <begin position="12"/>
        <end position="33"/>
    </location>
</feature>
<dbReference type="KEGG" id="buy:D8S85_07120"/>
<organism evidence="2 3">
    <name type="scientific">Butyricimonas faecalis</name>
    <dbReference type="NCBI Taxonomy" id="2093856"/>
    <lineage>
        <taxon>Bacteria</taxon>
        <taxon>Pseudomonadati</taxon>
        <taxon>Bacteroidota</taxon>
        <taxon>Bacteroidia</taxon>
        <taxon>Bacteroidales</taxon>
        <taxon>Odoribacteraceae</taxon>
        <taxon>Butyricimonas</taxon>
    </lineage>
</organism>
<dbReference type="Proteomes" id="UP000270673">
    <property type="component" value="Chromosome"/>
</dbReference>
<feature type="transmembrane region" description="Helical" evidence="1">
    <location>
        <begin position="45"/>
        <end position="70"/>
    </location>
</feature>
<name>A0A3S9VS40_9BACT</name>
<dbReference type="OrthoDB" id="1098856at2"/>
<protein>
    <submittedName>
        <fullName evidence="2">Uncharacterized protein</fullName>
    </submittedName>
</protein>
<gene>
    <name evidence="2" type="ORF">D8S85_07120</name>
</gene>
<keyword evidence="1" id="KW-0472">Membrane</keyword>
<evidence type="ECO:0000256" key="1">
    <source>
        <dbReference type="SAM" id="Phobius"/>
    </source>
</evidence>
<accession>A0A3S9VS40</accession>
<dbReference type="RefSeq" id="WP_106480100.1">
    <property type="nucleotide sequence ID" value="NZ_CP032819.1"/>
</dbReference>
<dbReference type="EMBL" id="CP032819">
    <property type="protein sequence ID" value="AZS29355.1"/>
    <property type="molecule type" value="Genomic_DNA"/>
</dbReference>
<sequence length="80" mass="9126">MDKTKAAKNQKLFGIAAVAFLSIGIVHVGYKALEIGAHEEWGMPWYFAFFSPGLIYIFPLIVCTIAYFFFSKELKKKDEE</sequence>
<keyword evidence="1" id="KW-0812">Transmembrane</keyword>
<dbReference type="AlphaFoldDB" id="A0A3S9VS40"/>
<proteinExistence type="predicted"/>
<reference evidence="2 3" key="1">
    <citation type="submission" date="2018-10" db="EMBL/GenBank/DDBJ databases">
        <title>Butyricimonas faecalis sp. nov., isolated from human faeces and emended description of the genus Butyricimonas.</title>
        <authorList>
            <person name="Le Roy T."/>
            <person name="Van der Smissen P."/>
            <person name="Paquot A."/>
            <person name="Delzenne N."/>
            <person name="Muccioli G."/>
            <person name="Collet J.-F."/>
            <person name="Cani P.D."/>
        </authorList>
    </citation>
    <scope>NUCLEOTIDE SEQUENCE [LARGE SCALE GENOMIC DNA]</scope>
    <source>
        <strain evidence="2 3">H184</strain>
    </source>
</reference>
<keyword evidence="3" id="KW-1185">Reference proteome</keyword>
<evidence type="ECO:0000313" key="2">
    <source>
        <dbReference type="EMBL" id="AZS29355.1"/>
    </source>
</evidence>
<evidence type="ECO:0000313" key="3">
    <source>
        <dbReference type="Proteomes" id="UP000270673"/>
    </source>
</evidence>
<keyword evidence="1" id="KW-1133">Transmembrane helix</keyword>